<proteinExistence type="predicted"/>
<keyword evidence="1" id="KW-0812">Transmembrane</keyword>
<dbReference type="RefSeq" id="WP_244742367.1">
    <property type="nucleotide sequence ID" value="NZ_CP095071.1"/>
</dbReference>
<evidence type="ECO:0000256" key="1">
    <source>
        <dbReference type="SAM" id="Phobius"/>
    </source>
</evidence>
<organism evidence="2 3">
    <name type="scientific">Gracilibacillus salinarum</name>
    <dbReference type="NCBI Taxonomy" id="2932255"/>
    <lineage>
        <taxon>Bacteria</taxon>
        <taxon>Bacillati</taxon>
        <taxon>Bacillota</taxon>
        <taxon>Bacilli</taxon>
        <taxon>Bacillales</taxon>
        <taxon>Bacillaceae</taxon>
        <taxon>Gracilibacillus</taxon>
    </lineage>
</organism>
<evidence type="ECO:0000313" key="3">
    <source>
        <dbReference type="Proteomes" id="UP000831537"/>
    </source>
</evidence>
<feature type="transmembrane region" description="Helical" evidence="1">
    <location>
        <begin position="81"/>
        <end position="105"/>
    </location>
</feature>
<name>A0ABY4GJV0_9BACI</name>
<sequence>MNKEQFLHALQQSLSKLSEEERNDILHDFKEHFDVGTSEGKTEEEIAQSLGSPGQIAKELMATYYLEKVNSSSSTSNIFKAVWAVIGLGFFNIVIVLGPFIGLVAVLVSGWASGGAFAISPVLYLLNILIEPASFSLFSLFFTIGLTGLGILLLVGMFYATRFITKLFVRYLHYNVNLVKGGMKG</sequence>
<dbReference type="Pfam" id="PF22564">
    <property type="entry name" value="HAAS"/>
    <property type="match status" value="1"/>
</dbReference>
<feature type="transmembrane region" description="Helical" evidence="1">
    <location>
        <begin position="111"/>
        <end position="130"/>
    </location>
</feature>
<accession>A0ABY4GJV0</accession>
<reference evidence="2 3" key="1">
    <citation type="submission" date="2022-04" db="EMBL/GenBank/DDBJ databases">
        <title>Gracilibacillus sp. isolated from saltern.</title>
        <authorList>
            <person name="Won M."/>
            <person name="Lee C.-M."/>
            <person name="Woen H.-Y."/>
            <person name="Kwon S.-W."/>
        </authorList>
    </citation>
    <scope>NUCLEOTIDE SEQUENCE [LARGE SCALE GENOMIC DNA]</scope>
    <source>
        <strain evidence="2 3">SSPM10-3</strain>
    </source>
</reference>
<dbReference type="Proteomes" id="UP000831537">
    <property type="component" value="Chromosome"/>
</dbReference>
<keyword evidence="1" id="KW-0472">Membrane</keyword>
<keyword evidence="3" id="KW-1185">Reference proteome</keyword>
<keyword evidence="1" id="KW-1133">Transmembrane helix</keyword>
<evidence type="ECO:0000313" key="2">
    <source>
        <dbReference type="EMBL" id="UOQ84522.1"/>
    </source>
</evidence>
<feature type="transmembrane region" description="Helical" evidence="1">
    <location>
        <begin position="137"/>
        <end position="160"/>
    </location>
</feature>
<protein>
    <submittedName>
        <fullName evidence="2">DUF1700 domain-containing protein</fullName>
    </submittedName>
</protein>
<gene>
    <name evidence="2" type="ORF">MUN87_17835</name>
</gene>
<dbReference type="EMBL" id="CP095071">
    <property type="protein sequence ID" value="UOQ84522.1"/>
    <property type="molecule type" value="Genomic_DNA"/>
</dbReference>